<reference evidence="3" key="1">
    <citation type="submission" date="2015-01" db="EMBL/GenBank/DDBJ databases">
        <authorList>
            <person name="Aslett A.Martin."/>
            <person name="De Silva Nishadi"/>
        </authorList>
    </citation>
    <scope>NUCLEOTIDE SEQUENCE [LARGE SCALE GENOMIC DNA]</scope>
    <source>
        <strain evidence="3">UMC4404</strain>
    </source>
</reference>
<keyword evidence="1" id="KW-0732">Signal</keyword>
<feature type="signal peptide" evidence="1">
    <location>
        <begin position="1"/>
        <end position="28"/>
    </location>
</feature>
<evidence type="ECO:0000313" key="3">
    <source>
        <dbReference type="Proteomes" id="UP000049685"/>
    </source>
</evidence>
<name>A0A9P1KWL7_PARSO</name>
<dbReference type="RefSeq" id="WP_057558972.1">
    <property type="nucleotide sequence ID" value="NZ_CDNY01000010.1"/>
</dbReference>
<evidence type="ECO:0000313" key="2">
    <source>
        <dbReference type="EMBL" id="CEN31517.1"/>
    </source>
</evidence>
<dbReference type="EMBL" id="CDNY01000010">
    <property type="protein sequence ID" value="CEN31517.1"/>
    <property type="molecule type" value="Genomic_DNA"/>
</dbReference>
<gene>
    <name evidence="2" type="ORF">UMC4404_34271</name>
</gene>
<feature type="chain" id="PRO_5040348957" description="DUF5626 domain-containing protein" evidence="1">
    <location>
        <begin position="29"/>
        <end position="207"/>
    </location>
</feature>
<evidence type="ECO:0008006" key="4">
    <source>
        <dbReference type="Google" id="ProtNLM"/>
    </source>
</evidence>
<dbReference type="AlphaFoldDB" id="A0A9P1KWL7"/>
<protein>
    <recommendedName>
        <fullName evidence="4">DUF5626 domain-containing protein</fullName>
    </recommendedName>
</protein>
<evidence type="ECO:0000256" key="1">
    <source>
        <dbReference type="SAM" id="SignalP"/>
    </source>
</evidence>
<proteinExistence type="predicted"/>
<dbReference type="Proteomes" id="UP000049685">
    <property type="component" value="Unassembled WGS sequence"/>
</dbReference>
<sequence length="207" mass="22759">MIKRFRNKIAIILTSFSLILPLATTSFAMEKNLKDENISTEQSLNQIAEKYDFETKKLDSNAPAIIVNSEEELNSVLKSIDSFVDDLNTKEQTLELENGKLKATQTAKFSKPIGLKIGNWSSAKFNAYASLNVVNKKITKVNYRDQSLTGYTLGISLTKGSTSCSVSSDKRKATVRGTGTVNVNILFEGIGTIFSKDYTASGTYTAK</sequence>
<accession>A0A9P1KWL7</accession>
<comment type="caution">
    <text evidence="2">The sequence shown here is derived from an EMBL/GenBank/DDBJ whole genome shotgun (WGS) entry which is preliminary data.</text>
</comment>
<organism evidence="2 3">
    <name type="scientific">Paraclostridium sordellii</name>
    <name type="common">Clostridium sordellii</name>
    <dbReference type="NCBI Taxonomy" id="1505"/>
    <lineage>
        <taxon>Bacteria</taxon>
        <taxon>Bacillati</taxon>
        <taxon>Bacillota</taxon>
        <taxon>Clostridia</taxon>
        <taxon>Peptostreptococcales</taxon>
        <taxon>Peptostreptococcaceae</taxon>
        <taxon>Paraclostridium</taxon>
    </lineage>
</organism>